<feature type="compositionally biased region" description="Acidic residues" evidence="1">
    <location>
        <begin position="381"/>
        <end position="401"/>
    </location>
</feature>
<evidence type="ECO:0000313" key="4">
    <source>
        <dbReference type="Proteomes" id="UP001303373"/>
    </source>
</evidence>
<feature type="region of interest" description="Disordered" evidence="1">
    <location>
        <begin position="378"/>
        <end position="559"/>
    </location>
</feature>
<protein>
    <recommendedName>
        <fullName evidence="2">Nitrogen regulatory protein areA GATA-like domain-containing protein</fullName>
    </recommendedName>
</protein>
<dbReference type="PANTHER" id="PTHR28051:SF1">
    <property type="entry name" value="PROTEIN MTL1-RELATED"/>
    <property type="match status" value="1"/>
</dbReference>
<organism evidence="3 4">
    <name type="scientific">Acrodontium crateriforme</name>
    <dbReference type="NCBI Taxonomy" id="150365"/>
    <lineage>
        <taxon>Eukaryota</taxon>
        <taxon>Fungi</taxon>
        <taxon>Dikarya</taxon>
        <taxon>Ascomycota</taxon>
        <taxon>Pezizomycotina</taxon>
        <taxon>Dothideomycetes</taxon>
        <taxon>Dothideomycetidae</taxon>
        <taxon>Mycosphaerellales</taxon>
        <taxon>Teratosphaeriaceae</taxon>
        <taxon>Acrodontium</taxon>
    </lineage>
</organism>
<accession>A0AAQ3R728</accession>
<name>A0AAQ3R728_9PEZI</name>
<feature type="compositionally biased region" description="Polar residues" evidence="1">
    <location>
        <begin position="144"/>
        <end position="156"/>
    </location>
</feature>
<dbReference type="AlphaFoldDB" id="A0AAQ3R728"/>
<feature type="compositionally biased region" description="Polar residues" evidence="1">
    <location>
        <begin position="500"/>
        <end position="514"/>
    </location>
</feature>
<feature type="compositionally biased region" description="Low complexity" evidence="1">
    <location>
        <begin position="60"/>
        <end position="96"/>
    </location>
</feature>
<feature type="compositionally biased region" description="Polar residues" evidence="1">
    <location>
        <begin position="470"/>
        <end position="479"/>
    </location>
</feature>
<feature type="compositionally biased region" description="Low complexity" evidence="1">
    <location>
        <begin position="28"/>
        <end position="51"/>
    </location>
</feature>
<feature type="region of interest" description="Disordered" evidence="1">
    <location>
        <begin position="119"/>
        <end position="169"/>
    </location>
</feature>
<feature type="compositionally biased region" description="Basic and acidic residues" evidence="1">
    <location>
        <begin position="119"/>
        <end position="131"/>
    </location>
</feature>
<dbReference type="EMBL" id="CP138580">
    <property type="protein sequence ID" value="WPG97629.1"/>
    <property type="molecule type" value="Genomic_DNA"/>
</dbReference>
<dbReference type="InterPro" id="IPR052292">
    <property type="entry name" value="Glucose_repression_reg"/>
</dbReference>
<dbReference type="GO" id="GO:0005773">
    <property type="term" value="C:vacuole"/>
    <property type="evidence" value="ECO:0007669"/>
    <property type="project" value="GOC"/>
</dbReference>
<dbReference type="GO" id="GO:0042149">
    <property type="term" value="P:cellular response to glucose starvation"/>
    <property type="evidence" value="ECO:0007669"/>
    <property type="project" value="TreeGrafter"/>
</dbReference>
<feature type="compositionally biased region" description="Basic and acidic residues" evidence="1">
    <location>
        <begin position="445"/>
        <end position="458"/>
    </location>
</feature>
<evidence type="ECO:0000313" key="3">
    <source>
        <dbReference type="EMBL" id="WPG97629.1"/>
    </source>
</evidence>
<feature type="region of interest" description="Disordered" evidence="1">
    <location>
        <begin position="306"/>
        <end position="336"/>
    </location>
</feature>
<dbReference type="GO" id="GO:0007039">
    <property type="term" value="P:protein catabolic process in the vacuole"/>
    <property type="evidence" value="ECO:0007669"/>
    <property type="project" value="TreeGrafter"/>
</dbReference>
<evidence type="ECO:0000259" key="2">
    <source>
        <dbReference type="Pfam" id="PF08550"/>
    </source>
</evidence>
<dbReference type="Pfam" id="PF08550">
    <property type="entry name" value="GATA_AreA"/>
    <property type="match status" value="1"/>
</dbReference>
<feature type="compositionally biased region" description="Low complexity" evidence="1">
    <location>
        <begin position="419"/>
        <end position="432"/>
    </location>
</feature>
<dbReference type="PANTHER" id="PTHR28051">
    <property type="entry name" value="PROTEIN MTL1-RELATED"/>
    <property type="match status" value="1"/>
</dbReference>
<sequence>MADVLGVPRQPDGQSYFETTSTIKRPPSSSSLFLDSPSLSSTTLSNNYSGSHAEHQETVPGSSPCSSLSSSPQPSTVDFSDTLSTASTPASSSGPSLEERFGDIEDDIEFPNYDTVKFYHQDVDFEPHDTNGEPAGESSDDPTESATTDTTRSDSPLPTPIVADDSAINTQPSRHVDYLSHDWREEDIWSSWRHVVSQRRVYGERSRLENASWRTWAKTKNHLATVSPETLNWLKESDVTWLYGPLKPASSHPITKEPTPPSSQISTKSSFVRKPILKKRSVSEVMLQKSLSTTSLVKQAAASIHAQNNGPARAPVLNRSNSDLMHSNFPSEVPSRDQFDYFTSRSESVSETPSDCAEKRHIRFDDKVEQCIAIDNKDAYDVESESEEEENGSSSDSDSDDGVIMMKPKKRASKRVARNRGQGSRSSSQNGRKTIETLPATTLKYRTDSPDVTKERQQHTFGRSWGSGKLSPSPSQETLRPSHPSKNFLLAEDDNDELATETSSWSFGASNPKSSLGAAAGSPLDEASSSSRRRNHSSSSQNRASNSSHGTLDEDLSIDGLRRTESGMFMPYDEEDEDDLMAVGLFGRVSETINTARDIAHVIWNVGWRK</sequence>
<feature type="compositionally biased region" description="Low complexity" evidence="1">
    <location>
        <begin position="537"/>
        <end position="549"/>
    </location>
</feature>
<feature type="compositionally biased region" description="Polar residues" evidence="1">
    <location>
        <begin position="318"/>
        <end position="330"/>
    </location>
</feature>
<reference evidence="3 4" key="1">
    <citation type="submission" date="2023-11" db="EMBL/GenBank/DDBJ databases">
        <title>An acidophilic fungus is an integral part of prey digestion in a carnivorous sundew plant.</title>
        <authorList>
            <person name="Tsai I.J."/>
        </authorList>
    </citation>
    <scope>NUCLEOTIDE SEQUENCE [LARGE SCALE GENOMIC DNA]</scope>
    <source>
        <strain evidence="3">169a</strain>
    </source>
</reference>
<proteinExistence type="predicted"/>
<feature type="compositionally biased region" description="Basic residues" evidence="1">
    <location>
        <begin position="407"/>
        <end position="418"/>
    </location>
</feature>
<gene>
    <name evidence="3" type="ORF">R9X50_00040900</name>
</gene>
<dbReference type="Proteomes" id="UP001303373">
    <property type="component" value="Chromosome 1"/>
</dbReference>
<evidence type="ECO:0000256" key="1">
    <source>
        <dbReference type="SAM" id="MobiDB-lite"/>
    </source>
</evidence>
<feature type="compositionally biased region" description="Polar residues" evidence="1">
    <location>
        <begin position="12"/>
        <end position="23"/>
    </location>
</feature>
<feature type="domain" description="Nitrogen regulatory protein areA GATA-like" evidence="2">
    <location>
        <begin position="191"/>
        <end position="218"/>
    </location>
</feature>
<feature type="region of interest" description="Disordered" evidence="1">
    <location>
        <begin position="1"/>
        <end position="106"/>
    </location>
</feature>
<keyword evidence="4" id="KW-1185">Reference proteome</keyword>
<dbReference type="InterPro" id="IPR013860">
    <property type="entry name" value="AreA_GATA"/>
</dbReference>